<proteinExistence type="predicted"/>
<keyword evidence="2" id="KW-0812">Transmembrane</keyword>
<keyword evidence="2" id="KW-0472">Membrane</keyword>
<feature type="transmembrane region" description="Helical" evidence="2">
    <location>
        <begin position="168"/>
        <end position="192"/>
    </location>
</feature>
<organism evidence="3 4">
    <name type="scientific">Lentzea flava</name>
    <dbReference type="NCBI Taxonomy" id="103732"/>
    <lineage>
        <taxon>Bacteria</taxon>
        <taxon>Bacillati</taxon>
        <taxon>Actinomycetota</taxon>
        <taxon>Actinomycetes</taxon>
        <taxon>Pseudonocardiales</taxon>
        <taxon>Pseudonocardiaceae</taxon>
        <taxon>Lentzea</taxon>
    </lineage>
</organism>
<feature type="transmembrane region" description="Helical" evidence="2">
    <location>
        <begin position="135"/>
        <end position="156"/>
    </location>
</feature>
<keyword evidence="2" id="KW-1133">Transmembrane helix</keyword>
<keyword evidence="4" id="KW-1185">Reference proteome</keyword>
<evidence type="ECO:0000256" key="1">
    <source>
        <dbReference type="SAM" id="MobiDB-lite"/>
    </source>
</evidence>
<evidence type="ECO:0000313" key="3">
    <source>
        <dbReference type="EMBL" id="GGU59092.1"/>
    </source>
</evidence>
<feature type="transmembrane region" description="Helical" evidence="2">
    <location>
        <begin position="38"/>
        <end position="57"/>
    </location>
</feature>
<sequence length="303" mass="31526">MPCAASLAVLGDGLDPQSVGQAISELFIALVSRSRLDGGLSAGLLALVLAILLLGLLIGYVVRVALTVIWLGGAPLALMCHGLPQTEGVAQWYWRVGGGVPGIQVGQSLALICALKVFLQPGGFTFTGTPTPDGIVNLIVLIALVWILVKIPTWVLHQARIGGGHRSFLGGLAYAFAFGKAMALVSGGRLGFAGARAAHRTGGASRTPPGAGDPPWPAQPRLAPTPEMVTKRLKDAYDAERMRAARRPRVPSQAPQFLQPQPQQTIHDPAVVPATLGPALPEFSSDPADVTPPSPPDLLDGPV</sequence>
<dbReference type="Proteomes" id="UP000649573">
    <property type="component" value="Unassembled WGS sequence"/>
</dbReference>
<name>A0ABQ2V1U9_9PSEU</name>
<reference evidence="4" key="1">
    <citation type="journal article" date="2019" name="Int. J. Syst. Evol. Microbiol.">
        <title>The Global Catalogue of Microorganisms (GCM) 10K type strain sequencing project: providing services to taxonomists for standard genome sequencing and annotation.</title>
        <authorList>
            <consortium name="The Broad Institute Genomics Platform"/>
            <consortium name="The Broad Institute Genome Sequencing Center for Infectious Disease"/>
            <person name="Wu L."/>
            <person name="Ma J."/>
        </authorList>
    </citation>
    <scope>NUCLEOTIDE SEQUENCE [LARGE SCALE GENOMIC DNA]</scope>
    <source>
        <strain evidence="4">JCM 3296</strain>
    </source>
</reference>
<feature type="region of interest" description="Disordered" evidence="1">
    <location>
        <begin position="243"/>
        <end position="303"/>
    </location>
</feature>
<comment type="caution">
    <text evidence="3">The sequence shown here is derived from an EMBL/GenBank/DDBJ whole genome shotgun (WGS) entry which is preliminary data.</text>
</comment>
<protein>
    <submittedName>
        <fullName evidence="3">Uncharacterized protein</fullName>
    </submittedName>
</protein>
<accession>A0ABQ2V1U9</accession>
<feature type="region of interest" description="Disordered" evidence="1">
    <location>
        <begin position="200"/>
        <end position="224"/>
    </location>
</feature>
<evidence type="ECO:0000256" key="2">
    <source>
        <dbReference type="SAM" id="Phobius"/>
    </source>
</evidence>
<feature type="compositionally biased region" description="Low complexity" evidence="1">
    <location>
        <begin position="251"/>
        <end position="264"/>
    </location>
</feature>
<dbReference type="EMBL" id="BMRE01000032">
    <property type="protein sequence ID" value="GGU59092.1"/>
    <property type="molecule type" value="Genomic_DNA"/>
</dbReference>
<gene>
    <name evidence="3" type="ORF">GCM10010178_59130</name>
</gene>
<evidence type="ECO:0000313" key="4">
    <source>
        <dbReference type="Proteomes" id="UP000649573"/>
    </source>
</evidence>